<organism evidence="1 2">
    <name type="scientific">Nocardioides luteus</name>
    <dbReference type="NCBI Taxonomy" id="1844"/>
    <lineage>
        <taxon>Bacteria</taxon>
        <taxon>Bacillati</taxon>
        <taxon>Actinomycetota</taxon>
        <taxon>Actinomycetes</taxon>
        <taxon>Propionibacteriales</taxon>
        <taxon>Nocardioidaceae</taxon>
        <taxon>Nocardioides</taxon>
    </lineage>
</organism>
<comment type="caution">
    <text evidence="1">The sequence shown here is derived from an EMBL/GenBank/DDBJ whole genome shotgun (WGS) entry which is preliminary data.</text>
</comment>
<reference evidence="1" key="1">
    <citation type="journal article" date="2014" name="Int. J. Syst. Evol. Microbiol.">
        <title>Complete genome of a new Firmicutes species belonging to the dominant human colonic microbiota ('Ruminococcus bicirculans') reveals two chromosomes and a selective capacity to utilize plant glucans.</title>
        <authorList>
            <consortium name="NISC Comparative Sequencing Program"/>
            <person name="Wegmann U."/>
            <person name="Louis P."/>
            <person name="Goesmann A."/>
            <person name="Henrissat B."/>
            <person name="Duncan S.H."/>
            <person name="Flint H.J."/>
        </authorList>
    </citation>
    <scope>NUCLEOTIDE SEQUENCE</scope>
    <source>
        <strain evidence="1">VKM Ac-1246</strain>
    </source>
</reference>
<reference evidence="1" key="2">
    <citation type="submission" date="2023-01" db="EMBL/GenBank/DDBJ databases">
        <authorList>
            <person name="Sun Q."/>
            <person name="Evtushenko L."/>
        </authorList>
    </citation>
    <scope>NUCLEOTIDE SEQUENCE</scope>
    <source>
        <strain evidence="1">VKM Ac-1246</strain>
    </source>
</reference>
<evidence type="ECO:0000313" key="2">
    <source>
        <dbReference type="Proteomes" id="UP001142292"/>
    </source>
</evidence>
<gene>
    <name evidence="1" type="ORF">GCM10017579_41540</name>
</gene>
<name>A0ABQ5T2S0_9ACTN</name>
<dbReference type="Proteomes" id="UP001142292">
    <property type="component" value="Unassembled WGS sequence"/>
</dbReference>
<proteinExistence type="predicted"/>
<sequence length="59" mass="6597">MMYTVRGIDEWWLVARSSVAKHCASALAAVDEKEDAQEKRASDSDDVDRGGWWGRLPAC</sequence>
<keyword evidence="2" id="KW-1185">Reference proteome</keyword>
<evidence type="ECO:0000313" key="1">
    <source>
        <dbReference type="EMBL" id="GLJ70118.1"/>
    </source>
</evidence>
<protein>
    <submittedName>
        <fullName evidence="1">Uncharacterized protein</fullName>
    </submittedName>
</protein>
<accession>A0ABQ5T2S0</accession>
<dbReference type="EMBL" id="BSEL01000010">
    <property type="protein sequence ID" value="GLJ70118.1"/>
    <property type="molecule type" value="Genomic_DNA"/>
</dbReference>